<evidence type="ECO:0000256" key="1">
    <source>
        <dbReference type="ARBA" id="ARBA00022737"/>
    </source>
</evidence>
<dbReference type="RefSeq" id="XP_011611815.2">
    <property type="nucleotide sequence ID" value="XM_011613513.2"/>
</dbReference>
<feature type="compositionally biased region" description="Basic and acidic residues" evidence="6">
    <location>
        <begin position="82"/>
        <end position="93"/>
    </location>
</feature>
<protein>
    <recommendedName>
        <fullName evidence="4">RNA polymerase II-associated protein 3</fullName>
    </recommendedName>
</protein>
<accession>H2T8B0</accession>
<dbReference type="Pfam" id="PF13432">
    <property type="entry name" value="TPR_16"/>
    <property type="match status" value="1"/>
</dbReference>
<keyword evidence="9" id="KW-1185">Reference proteome</keyword>
<feature type="compositionally biased region" description="Basic and acidic residues" evidence="6">
    <location>
        <begin position="457"/>
        <end position="468"/>
    </location>
</feature>
<dbReference type="GO" id="GO:0101031">
    <property type="term" value="C:protein folding chaperone complex"/>
    <property type="evidence" value="ECO:0007669"/>
    <property type="project" value="TreeGrafter"/>
</dbReference>
<name>H2T8B0_TAKRU</name>
<dbReference type="PROSITE" id="PS50005">
    <property type="entry name" value="TPR"/>
    <property type="match status" value="4"/>
</dbReference>
<evidence type="ECO:0000256" key="6">
    <source>
        <dbReference type="SAM" id="MobiDB-lite"/>
    </source>
</evidence>
<dbReference type="InterPro" id="IPR011990">
    <property type="entry name" value="TPR-like_helical_dom_sf"/>
</dbReference>
<dbReference type="PANTHER" id="PTHR46423">
    <property type="entry name" value="RNA POLYMERASE II-ASSOCIATED PROTEIN 3"/>
    <property type="match status" value="1"/>
</dbReference>
<feature type="domain" description="RNA-polymerase II-associated protein 3-like C-terminal" evidence="7">
    <location>
        <begin position="525"/>
        <end position="616"/>
    </location>
</feature>
<dbReference type="KEGG" id="tru:101068492"/>
<feature type="compositionally biased region" description="Basic and acidic residues" evidence="6">
    <location>
        <begin position="130"/>
        <end position="140"/>
    </location>
</feature>
<proteinExistence type="inferred from homology"/>
<dbReference type="OMA" id="NFTPDRP"/>
<dbReference type="Ensembl" id="ENSTRUT00000020987.3">
    <property type="protein sequence ID" value="ENSTRUP00000020900.3"/>
    <property type="gene ID" value="ENSTRUG00000008348.3"/>
</dbReference>
<organism evidence="8 9">
    <name type="scientific">Takifugu rubripes</name>
    <name type="common">Japanese pufferfish</name>
    <name type="synonym">Fugu rubripes</name>
    <dbReference type="NCBI Taxonomy" id="31033"/>
    <lineage>
        <taxon>Eukaryota</taxon>
        <taxon>Metazoa</taxon>
        <taxon>Chordata</taxon>
        <taxon>Craniata</taxon>
        <taxon>Vertebrata</taxon>
        <taxon>Euteleostomi</taxon>
        <taxon>Actinopterygii</taxon>
        <taxon>Neopterygii</taxon>
        <taxon>Teleostei</taxon>
        <taxon>Neoteleostei</taxon>
        <taxon>Acanthomorphata</taxon>
        <taxon>Eupercaria</taxon>
        <taxon>Tetraodontiformes</taxon>
        <taxon>Tetradontoidea</taxon>
        <taxon>Tetraodontidae</taxon>
        <taxon>Takifugu</taxon>
    </lineage>
</organism>
<feature type="compositionally biased region" description="Pro residues" evidence="6">
    <location>
        <begin position="514"/>
        <end position="527"/>
    </location>
</feature>
<dbReference type="GeneTree" id="ENSGT00940000156749"/>
<feature type="region of interest" description="Disordered" evidence="6">
    <location>
        <begin position="258"/>
        <end position="278"/>
    </location>
</feature>
<sequence>MSGTNKAMDLHLQMRQNTEDLVSFMKDLESWETDIKKKDEELRKGRVQEGQKKLPPVRNKDYKSKMKAKKKKSEPAANGQAKGDENKKDPRIKSYDYSSWEKFNVDKALSEVDKEDSPADSNDSDSEEAAPDREKALAEKEKGNAFFRDGRYNEAIECYTRGMGADPHNPVLPTNRATSFFRLKKYAVAESDCNLAVVLDGSYVKAYARRGAARLALKKYEPALEDYETVLKLSPGNMEALCEVKKIKEILGCQGPAGVSGAAQPPEAPALDPDQQSRVEAQQRQQEAVFHKDRGNAYFKEGKYEAAVECYSQGMEADSMNILLPANRAMAFLKLQRYEEAEEDCSRAICLDDSYSKAFARRGTARAALGRLQEAKQDFEEVLKLEPGNKQALNELQKVQIALNSSNVQPPDGTQRRTVQPIDKPAHLRSAKPLRRMEIVEVSGSTEHLPAGPRSVIQDETREAEERSSPLSMSPTAKMIKMGELAEVSSRSPDPVLSGTRSEGPAQEAGVDPAPSPTDAEPPPPPSNSFQLEAQLHTIGNQPEVVYRYLRQIKPEEYGNIFRNSLEPDVLHNILRTLRDFYLRSEGPAVTLEVLRSLAAVGRFDMAVMFMSSAERKVVSDLFDFLRQAELEASVVTALQKKYGL</sequence>
<feature type="repeat" description="TPR" evidence="5">
    <location>
        <begin position="356"/>
        <end position="389"/>
    </location>
</feature>
<dbReference type="GeneID" id="101068492"/>
<dbReference type="Pfam" id="PF07719">
    <property type="entry name" value="TPR_2"/>
    <property type="match status" value="1"/>
</dbReference>
<dbReference type="RefSeq" id="XP_011611816.2">
    <property type="nucleotide sequence ID" value="XM_011613514.2"/>
</dbReference>
<keyword evidence="2 5" id="KW-0802">TPR repeat</keyword>
<keyword evidence="1" id="KW-0677">Repeat</keyword>
<dbReference type="STRING" id="31033.ENSTRUP00000020900"/>
<feature type="region of interest" description="Disordered" evidence="6">
    <location>
        <begin position="110"/>
        <end position="140"/>
    </location>
</feature>
<evidence type="ECO:0000256" key="5">
    <source>
        <dbReference type="PROSITE-ProRule" id="PRU00339"/>
    </source>
</evidence>
<dbReference type="Pfam" id="PF13181">
    <property type="entry name" value="TPR_8"/>
    <property type="match status" value="1"/>
</dbReference>
<dbReference type="SUPFAM" id="SSF48452">
    <property type="entry name" value="TPR-like"/>
    <property type="match status" value="2"/>
</dbReference>
<feature type="region of interest" description="Disordered" evidence="6">
    <location>
        <begin position="442"/>
        <end position="529"/>
    </location>
</feature>
<reference evidence="8" key="2">
    <citation type="submission" date="2025-08" db="UniProtKB">
        <authorList>
            <consortium name="Ensembl"/>
        </authorList>
    </citation>
    <scope>IDENTIFICATION</scope>
</reference>
<gene>
    <name evidence="8" type="primary">rpap3</name>
</gene>
<evidence type="ECO:0000259" key="7">
    <source>
        <dbReference type="Pfam" id="PF13877"/>
    </source>
</evidence>
<reference evidence="8" key="3">
    <citation type="submission" date="2025-09" db="UniProtKB">
        <authorList>
            <consortium name="Ensembl"/>
        </authorList>
    </citation>
    <scope>IDENTIFICATION</scope>
</reference>
<dbReference type="SMART" id="SM00028">
    <property type="entry name" value="TPR"/>
    <property type="match status" value="6"/>
</dbReference>
<dbReference type="PROSITE" id="PS50293">
    <property type="entry name" value="TPR_REGION"/>
    <property type="match status" value="1"/>
</dbReference>
<feature type="repeat" description="TPR" evidence="5">
    <location>
        <begin position="288"/>
        <end position="321"/>
    </location>
</feature>
<dbReference type="InterPro" id="IPR013105">
    <property type="entry name" value="TPR_2"/>
</dbReference>
<dbReference type="Pfam" id="PF13877">
    <property type="entry name" value="RPAP3_C"/>
    <property type="match status" value="1"/>
</dbReference>
<reference evidence="8 9" key="1">
    <citation type="journal article" date="2011" name="Genome Biol. Evol.">
        <title>Integration of the genetic map and genome assembly of fugu facilitates insights into distinct features of genome evolution in teleosts and mammals.</title>
        <authorList>
            <person name="Kai W."/>
            <person name="Kikuchi K."/>
            <person name="Tohari S."/>
            <person name="Chew A.K."/>
            <person name="Tay A."/>
            <person name="Fujiwara A."/>
            <person name="Hosoya S."/>
            <person name="Suetake H."/>
            <person name="Naruse K."/>
            <person name="Brenner S."/>
            <person name="Suzuki Y."/>
            <person name="Venkatesh B."/>
        </authorList>
    </citation>
    <scope>NUCLEOTIDE SEQUENCE [LARGE SCALE GENOMIC DNA]</scope>
</reference>
<evidence type="ECO:0000313" key="9">
    <source>
        <dbReference type="Proteomes" id="UP000005226"/>
    </source>
</evidence>
<dbReference type="FunCoup" id="H2T8B0">
    <property type="interactions" value="313"/>
</dbReference>
<evidence type="ECO:0000256" key="3">
    <source>
        <dbReference type="ARBA" id="ARBA00038275"/>
    </source>
</evidence>
<dbReference type="PANTHER" id="PTHR46423:SF1">
    <property type="entry name" value="RNA POLYMERASE II-ASSOCIATED PROTEIN 3"/>
    <property type="match status" value="1"/>
</dbReference>
<comment type="similarity">
    <text evidence="3">Belongs to the RPAP3 family.</text>
</comment>
<dbReference type="Proteomes" id="UP000005226">
    <property type="component" value="Chromosome 18"/>
</dbReference>
<dbReference type="Gene3D" id="1.25.40.10">
    <property type="entry name" value="Tetratricopeptide repeat domain"/>
    <property type="match status" value="2"/>
</dbReference>
<evidence type="ECO:0000256" key="2">
    <source>
        <dbReference type="ARBA" id="ARBA00022803"/>
    </source>
</evidence>
<dbReference type="Pfam" id="PF00515">
    <property type="entry name" value="TPR_1"/>
    <property type="match status" value="1"/>
</dbReference>
<feature type="repeat" description="TPR" evidence="5">
    <location>
        <begin position="204"/>
        <end position="237"/>
    </location>
</feature>
<dbReference type="OrthoDB" id="629492at2759"/>
<dbReference type="AlphaFoldDB" id="H2T8B0"/>
<feature type="repeat" description="TPR" evidence="5">
    <location>
        <begin position="136"/>
        <end position="169"/>
    </location>
</feature>
<dbReference type="InParanoid" id="H2T8B0"/>
<dbReference type="InterPro" id="IPR051966">
    <property type="entry name" value="RPAP3"/>
</dbReference>
<evidence type="ECO:0000256" key="4">
    <source>
        <dbReference type="ARBA" id="ARBA00040133"/>
    </source>
</evidence>
<feature type="region of interest" description="Disordered" evidence="6">
    <location>
        <begin position="39"/>
        <end position="93"/>
    </location>
</feature>
<feature type="compositionally biased region" description="Basic and acidic residues" evidence="6">
    <location>
        <begin position="39"/>
        <end position="64"/>
    </location>
</feature>
<evidence type="ECO:0000313" key="8">
    <source>
        <dbReference type="Ensembl" id="ENSTRUP00000020900.3"/>
    </source>
</evidence>
<dbReference type="CTD" id="79657"/>
<dbReference type="InterPro" id="IPR025986">
    <property type="entry name" value="RPAP3-like_C"/>
</dbReference>
<dbReference type="InterPro" id="IPR019734">
    <property type="entry name" value="TPR_rpt"/>
</dbReference>